<evidence type="ECO:0000313" key="3">
    <source>
        <dbReference type="EMBL" id="SFN64945.1"/>
    </source>
</evidence>
<reference evidence="3 4" key="1">
    <citation type="submission" date="2016-10" db="EMBL/GenBank/DDBJ databases">
        <authorList>
            <person name="de Groot N.N."/>
        </authorList>
    </citation>
    <scope>NUCLEOTIDE SEQUENCE [LARGE SCALE GENOMIC DNA]</scope>
    <source>
        <strain evidence="3 4">CGMCC 4.1877</strain>
    </source>
</reference>
<dbReference type="CDD" id="cd03450">
    <property type="entry name" value="NodN"/>
    <property type="match status" value="1"/>
</dbReference>
<dbReference type="STRING" id="260086.SAMN05216207_1018101"/>
<dbReference type="InterPro" id="IPR039375">
    <property type="entry name" value="NodN-like"/>
</dbReference>
<protein>
    <submittedName>
        <fullName evidence="3">Acyl dehydratase</fullName>
    </submittedName>
</protein>
<evidence type="ECO:0000313" key="4">
    <source>
        <dbReference type="Proteomes" id="UP000199614"/>
    </source>
</evidence>
<feature type="domain" description="MaoC-like" evidence="2">
    <location>
        <begin position="20"/>
        <end position="132"/>
    </location>
</feature>
<dbReference type="SUPFAM" id="SSF54637">
    <property type="entry name" value="Thioesterase/thiol ester dehydrase-isomerase"/>
    <property type="match status" value="1"/>
</dbReference>
<dbReference type="PANTHER" id="PTHR42993">
    <property type="entry name" value="MAOC-LIKE DEHYDRATASE DOMAIN-CONTAINING PROTEIN"/>
    <property type="match status" value="1"/>
</dbReference>
<gene>
    <name evidence="3" type="ORF">SAMN05216207_1018101</name>
</gene>
<dbReference type="EMBL" id="FOUY01000018">
    <property type="protein sequence ID" value="SFN64945.1"/>
    <property type="molecule type" value="Genomic_DNA"/>
</dbReference>
<dbReference type="InterPro" id="IPR002539">
    <property type="entry name" value="MaoC-like_dom"/>
</dbReference>
<dbReference type="Proteomes" id="UP000199614">
    <property type="component" value="Unassembled WGS sequence"/>
</dbReference>
<comment type="similarity">
    <text evidence="1">Belongs to the enoyl-CoA hydratase/isomerase family.</text>
</comment>
<evidence type="ECO:0000256" key="1">
    <source>
        <dbReference type="ARBA" id="ARBA00005254"/>
    </source>
</evidence>
<name>A0A1I5AR73_PSUAM</name>
<dbReference type="RefSeq" id="WP_177238554.1">
    <property type="nucleotide sequence ID" value="NZ_FOUY01000018.1"/>
</dbReference>
<dbReference type="PANTHER" id="PTHR42993:SF1">
    <property type="entry name" value="MAOC-LIKE DEHYDRATASE DOMAIN-CONTAINING PROTEIN"/>
    <property type="match status" value="1"/>
</dbReference>
<dbReference type="InterPro" id="IPR029069">
    <property type="entry name" value="HotDog_dom_sf"/>
</dbReference>
<accession>A0A1I5AR73</accession>
<dbReference type="Gene3D" id="3.10.129.10">
    <property type="entry name" value="Hotdog Thioesterase"/>
    <property type="match status" value="1"/>
</dbReference>
<dbReference type="AlphaFoldDB" id="A0A1I5AR73"/>
<dbReference type="Pfam" id="PF01575">
    <property type="entry name" value="MaoC_dehydratas"/>
    <property type="match status" value="1"/>
</dbReference>
<keyword evidence="4" id="KW-1185">Reference proteome</keyword>
<proteinExistence type="inferred from homology"/>
<organism evidence="3 4">
    <name type="scientific">Pseudonocardia ammonioxydans</name>
    <dbReference type="NCBI Taxonomy" id="260086"/>
    <lineage>
        <taxon>Bacteria</taxon>
        <taxon>Bacillati</taxon>
        <taxon>Actinomycetota</taxon>
        <taxon>Actinomycetes</taxon>
        <taxon>Pseudonocardiales</taxon>
        <taxon>Pseudonocardiaceae</taxon>
        <taxon>Pseudonocardia</taxon>
    </lineage>
</organism>
<sequence length="156" mass="16558">MTTTRPLVVATPAELDAAVGVELGPGPWFVVDQDRIDTFAAASGDHQWIHVDPARAAAGPHGTTIAHGQLTLSLISSLAGDLYRLELGSARLNYGMDRVRFPAPVPSGSRVRLRATIASTEPRTGGVLVAIDVTVELEDSRRPACVARKLSLLLLD</sequence>
<evidence type="ECO:0000259" key="2">
    <source>
        <dbReference type="Pfam" id="PF01575"/>
    </source>
</evidence>